<dbReference type="AlphaFoldDB" id="B8IWE7"/>
<comment type="function">
    <text evidence="1">Membrane-anchoring subunit of succinate dehydrogenase (SDH).</text>
</comment>
<dbReference type="InterPro" id="IPR000701">
    <property type="entry name" value="SuccDH_FuR_B_TM-su"/>
</dbReference>
<comment type="subcellular location">
    <subcellularLocation>
        <location evidence="2">Membrane</location>
    </subcellularLocation>
</comment>
<sequence length="115" mass="12452">MSAPRSYCRNALWIAAMVHRISGLGLAAFLPFHFLALGLSLQGASELDGFLHWTDTPVVKIAEGGLVFLLAVHFLGGLRVLFVENFDWRVNQLRLASAAGATAAVIAFAFLVRVL</sequence>
<evidence type="ECO:0000256" key="3">
    <source>
        <dbReference type="ARBA" id="ARBA00007244"/>
    </source>
</evidence>
<dbReference type="PANTHER" id="PTHR41910:SF1">
    <property type="entry name" value="SUCCINATE DEHYDROGENASE HYDROPHOBIC MEMBRANE ANCHOR SUBUNIT"/>
    <property type="match status" value="1"/>
</dbReference>
<comment type="subunit">
    <text evidence="11">Part of an enzyme complex containing four subunits: a flavoprotein, an iron-sulfur protein, plus two membrane-anchoring proteins, SdhC and SdhD. The complex can form homotrimers.</text>
</comment>
<dbReference type="OrthoDB" id="7364127at2"/>
<evidence type="ECO:0000256" key="10">
    <source>
        <dbReference type="ARBA" id="ARBA00023136"/>
    </source>
</evidence>
<comment type="cofactor">
    <cofactor evidence="12">
        <name>heme</name>
        <dbReference type="ChEBI" id="CHEBI:30413"/>
    </cofactor>
    <text evidence="12">The heme is bound between the two transmembrane subunits.</text>
</comment>
<dbReference type="GO" id="GO:0009055">
    <property type="term" value="F:electron transfer activity"/>
    <property type="evidence" value="ECO:0007669"/>
    <property type="project" value="InterPro"/>
</dbReference>
<dbReference type="InterPro" id="IPR034804">
    <property type="entry name" value="SQR/QFR_C/D"/>
</dbReference>
<feature type="binding site" description="axial binding residue" evidence="12">
    <location>
        <position position="73"/>
    </location>
    <ligand>
        <name>heme</name>
        <dbReference type="ChEBI" id="CHEBI:30413"/>
        <note>ligand shared with second transmembrane subunit</note>
    </ligand>
    <ligandPart>
        <name>Fe</name>
        <dbReference type="ChEBI" id="CHEBI:18248"/>
    </ligandPart>
</feature>
<evidence type="ECO:0000256" key="11">
    <source>
        <dbReference type="ARBA" id="ARBA00025912"/>
    </source>
</evidence>
<evidence type="ECO:0000256" key="9">
    <source>
        <dbReference type="ARBA" id="ARBA00023004"/>
    </source>
</evidence>
<evidence type="ECO:0000256" key="4">
    <source>
        <dbReference type="ARBA" id="ARBA00020076"/>
    </source>
</evidence>
<keyword evidence="9 12" id="KW-0408">Iron</keyword>
<dbReference type="GO" id="GO:0006099">
    <property type="term" value="P:tricarboxylic acid cycle"/>
    <property type="evidence" value="ECO:0007669"/>
    <property type="project" value="InterPro"/>
</dbReference>
<proteinExistence type="inferred from homology"/>
<dbReference type="PIRSF" id="PIRSF000178">
    <property type="entry name" value="SDH_cyt_b560"/>
    <property type="match status" value="1"/>
</dbReference>
<evidence type="ECO:0000256" key="13">
    <source>
        <dbReference type="SAM" id="Phobius"/>
    </source>
</evidence>
<keyword evidence="6 13" id="KW-0812">Transmembrane</keyword>
<reference evidence="15" key="1">
    <citation type="submission" date="2009-01" db="EMBL/GenBank/DDBJ databases">
        <title>Complete sequence of plasmid 1 of Methylobacterium nodulans ORS 2060.</title>
        <authorList>
            <consortium name="US DOE Joint Genome Institute"/>
            <person name="Lucas S."/>
            <person name="Copeland A."/>
            <person name="Lapidus A."/>
            <person name="Glavina del Rio T."/>
            <person name="Dalin E."/>
            <person name="Tice H."/>
            <person name="Bruce D."/>
            <person name="Goodwin L."/>
            <person name="Pitluck S."/>
            <person name="Sims D."/>
            <person name="Brettin T."/>
            <person name="Detter J.C."/>
            <person name="Han C."/>
            <person name="Larimer F."/>
            <person name="Land M."/>
            <person name="Hauser L."/>
            <person name="Kyrpides N."/>
            <person name="Ivanova N."/>
            <person name="Marx C.J."/>
            <person name="Richardson P."/>
        </authorList>
    </citation>
    <scope>NUCLEOTIDE SEQUENCE [LARGE SCALE GENOMIC DNA]</scope>
    <source>
        <strain evidence="15">LMG 21967 / CNCM I-2342 / ORS 2060</strain>
        <plasmid evidence="15">Plasmid pMNOD01</plasmid>
    </source>
</reference>
<evidence type="ECO:0000256" key="1">
    <source>
        <dbReference type="ARBA" id="ARBA00004050"/>
    </source>
</evidence>
<evidence type="ECO:0000256" key="2">
    <source>
        <dbReference type="ARBA" id="ARBA00004370"/>
    </source>
</evidence>
<dbReference type="PANTHER" id="PTHR41910">
    <property type="entry name" value="SUCCINATE DEHYDROGENASE 2 MEMBRANE SUBUNIT SDHC"/>
    <property type="match status" value="1"/>
</dbReference>
<keyword evidence="14" id="KW-0614">Plasmid</keyword>
<evidence type="ECO:0000256" key="12">
    <source>
        <dbReference type="PIRSR" id="PIRSR000178-1"/>
    </source>
</evidence>
<evidence type="ECO:0000256" key="5">
    <source>
        <dbReference type="ARBA" id="ARBA00022617"/>
    </source>
</evidence>
<protein>
    <recommendedName>
        <fullName evidence="4">Succinate dehydrogenase cytochrome b556 subunit</fullName>
    </recommendedName>
</protein>
<accession>B8IWE7</accession>
<dbReference type="InterPro" id="IPR014314">
    <property type="entry name" value="Succ_DH_cytb556"/>
</dbReference>
<dbReference type="RefSeq" id="WP_015934271.1">
    <property type="nucleotide sequence ID" value="NC_011892.1"/>
</dbReference>
<name>B8IWE7_METNO</name>
<comment type="similarity">
    <text evidence="3">Belongs to the cytochrome b560 family.</text>
</comment>
<dbReference type="EMBL" id="CP001350">
    <property type="protein sequence ID" value="ACL62737.1"/>
    <property type="molecule type" value="Genomic_DNA"/>
</dbReference>
<keyword evidence="10 13" id="KW-0472">Membrane</keyword>
<organism evidence="14 15">
    <name type="scientific">Methylobacterium nodulans (strain LMG 21967 / CNCM I-2342 / ORS 2060)</name>
    <dbReference type="NCBI Taxonomy" id="460265"/>
    <lineage>
        <taxon>Bacteria</taxon>
        <taxon>Pseudomonadati</taxon>
        <taxon>Pseudomonadota</taxon>
        <taxon>Alphaproteobacteria</taxon>
        <taxon>Hyphomicrobiales</taxon>
        <taxon>Methylobacteriaceae</taxon>
        <taxon>Methylobacterium</taxon>
    </lineage>
</organism>
<dbReference type="SUPFAM" id="SSF81343">
    <property type="entry name" value="Fumarate reductase respiratory complex transmembrane subunits"/>
    <property type="match status" value="1"/>
</dbReference>
<keyword evidence="7 12" id="KW-0479">Metal-binding</keyword>
<feature type="transmembrane region" description="Helical" evidence="13">
    <location>
        <begin position="61"/>
        <end position="81"/>
    </location>
</feature>
<dbReference type="HOGENOM" id="CLU_167493_0_0_5"/>
<evidence type="ECO:0000313" key="15">
    <source>
        <dbReference type="Proteomes" id="UP000008207"/>
    </source>
</evidence>
<dbReference type="GO" id="GO:0016020">
    <property type="term" value="C:membrane"/>
    <property type="evidence" value="ECO:0007669"/>
    <property type="project" value="UniProtKB-SubCell"/>
</dbReference>
<dbReference type="InterPro" id="IPR039023">
    <property type="entry name" value="SdhC_prok"/>
</dbReference>
<dbReference type="Proteomes" id="UP000008207">
    <property type="component" value="Plasmid pMNOD01"/>
</dbReference>
<keyword evidence="5 12" id="KW-0349">Heme</keyword>
<evidence type="ECO:0000256" key="8">
    <source>
        <dbReference type="ARBA" id="ARBA00022989"/>
    </source>
</evidence>
<evidence type="ECO:0000256" key="6">
    <source>
        <dbReference type="ARBA" id="ARBA00022692"/>
    </source>
</evidence>
<feature type="transmembrane region" description="Helical" evidence="13">
    <location>
        <begin position="93"/>
        <end position="112"/>
    </location>
</feature>
<dbReference type="GO" id="GO:0046872">
    <property type="term" value="F:metal ion binding"/>
    <property type="evidence" value="ECO:0007669"/>
    <property type="project" value="UniProtKB-KW"/>
</dbReference>
<dbReference type="KEGG" id="mno:Mnod_8671"/>
<geneLocation type="plasmid" evidence="14 15">
    <name>pMNOD01</name>
</geneLocation>
<gene>
    <name evidence="14" type="ordered locus">Mnod_8671</name>
</gene>
<feature type="transmembrane region" description="Helical" evidence="13">
    <location>
        <begin position="21"/>
        <end position="41"/>
    </location>
</feature>
<dbReference type="Gene3D" id="1.20.1300.10">
    <property type="entry name" value="Fumarate reductase/succinate dehydrogenase, transmembrane subunit"/>
    <property type="match status" value="1"/>
</dbReference>
<keyword evidence="15" id="KW-1185">Reference proteome</keyword>
<evidence type="ECO:0000256" key="7">
    <source>
        <dbReference type="ARBA" id="ARBA00022723"/>
    </source>
</evidence>
<keyword evidence="8 13" id="KW-1133">Transmembrane helix</keyword>
<evidence type="ECO:0000313" key="14">
    <source>
        <dbReference type="EMBL" id="ACL62737.1"/>
    </source>
</evidence>
<dbReference type="Pfam" id="PF01127">
    <property type="entry name" value="Sdh_cyt"/>
    <property type="match status" value="1"/>
</dbReference>